<evidence type="ECO:0000313" key="3">
    <source>
        <dbReference type="Proteomes" id="UP000766595"/>
    </source>
</evidence>
<sequence>MMRSLGLALAMSAMAASGAAAQGSCRLVDPTGSPQGTPIPVLEGPRSQRIIGHVPNGHVFHYASVTDGPKPGYFVPAVPVHIGNVTIFGIIDPDYLRCPP</sequence>
<keyword evidence="1" id="KW-0732">Signal</keyword>
<organism evidence="2 3">
    <name type="scientific">Prosthecodimorpha staleyi</name>
    <dbReference type="NCBI Taxonomy" id="2840188"/>
    <lineage>
        <taxon>Bacteria</taxon>
        <taxon>Pseudomonadati</taxon>
        <taxon>Pseudomonadota</taxon>
        <taxon>Alphaproteobacteria</taxon>
        <taxon>Hyphomicrobiales</taxon>
        <taxon>Ancalomicrobiaceae</taxon>
        <taxon>Prosthecodimorpha</taxon>
    </lineage>
</organism>
<comment type="caution">
    <text evidence="2">The sequence shown here is derived from an EMBL/GenBank/DDBJ whole genome shotgun (WGS) entry which is preliminary data.</text>
</comment>
<proteinExistence type="predicted"/>
<name>A0A947D8Z6_9HYPH</name>
<reference evidence="2 3" key="1">
    <citation type="submission" date="2021-06" db="EMBL/GenBank/DDBJ databases">
        <authorList>
            <person name="Grouzdev D.S."/>
            <person name="Koziaeva V."/>
        </authorList>
    </citation>
    <scope>NUCLEOTIDE SEQUENCE [LARGE SCALE GENOMIC DNA]</scope>
    <source>
        <strain evidence="2 3">22</strain>
    </source>
</reference>
<dbReference type="Proteomes" id="UP000766595">
    <property type="component" value="Unassembled WGS sequence"/>
</dbReference>
<evidence type="ECO:0008006" key="4">
    <source>
        <dbReference type="Google" id="ProtNLM"/>
    </source>
</evidence>
<dbReference type="EMBL" id="JAHHZF010000012">
    <property type="protein sequence ID" value="MBT9292269.1"/>
    <property type="molecule type" value="Genomic_DNA"/>
</dbReference>
<protein>
    <recommendedName>
        <fullName evidence="4">Secreted protein</fullName>
    </recommendedName>
</protein>
<feature type="signal peptide" evidence="1">
    <location>
        <begin position="1"/>
        <end position="21"/>
    </location>
</feature>
<feature type="chain" id="PRO_5037899617" description="Secreted protein" evidence="1">
    <location>
        <begin position="22"/>
        <end position="100"/>
    </location>
</feature>
<gene>
    <name evidence="2" type="ORF">KL771_22595</name>
</gene>
<dbReference type="AlphaFoldDB" id="A0A947D8Z6"/>
<dbReference type="RefSeq" id="WP_261970783.1">
    <property type="nucleotide sequence ID" value="NZ_JAHHZF010000012.1"/>
</dbReference>
<accession>A0A947D8Z6</accession>
<evidence type="ECO:0000313" key="2">
    <source>
        <dbReference type="EMBL" id="MBT9292269.1"/>
    </source>
</evidence>
<evidence type="ECO:0000256" key="1">
    <source>
        <dbReference type="SAM" id="SignalP"/>
    </source>
</evidence>
<keyword evidence="3" id="KW-1185">Reference proteome</keyword>